<evidence type="ECO:0000256" key="3">
    <source>
        <dbReference type="ARBA" id="ARBA00022741"/>
    </source>
</evidence>
<evidence type="ECO:0000256" key="1">
    <source>
        <dbReference type="ARBA" id="ARBA00004173"/>
    </source>
</evidence>
<evidence type="ECO:0000256" key="8">
    <source>
        <dbReference type="HAMAP-Rule" id="MF_03061"/>
    </source>
</evidence>
<dbReference type="CDD" id="cd01434">
    <property type="entry name" value="EFG_mtEFG1_IV"/>
    <property type="match status" value="1"/>
</dbReference>
<dbReference type="InterPro" id="IPR020568">
    <property type="entry name" value="Ribosomal_Su5_D2-typ_SF"/>
</dbReference>
<dbReference type="InterPro" id="IPR009022">
    <property type="entry name" value="EFG_III"/>
</dbReference>
<dbReference type="PANTHER" id="PTHR43636:SF2">
    <property type="entry name" value="ELONGATION FACTOR G, MITOCHONDRIAL"/>
    <property type="match status" value="1"/>
</dbReference>
<keyword evidence="3 8" id="KW-0547">Nucleotide-binding</keyword>
<dbReference type="SUPFAM" id="SSF54980">
    <property type="entry name" value="EF-G C-terminal domain-like"/>
    <property type="match status" value="2"/>
</dbReference>
<dbReference type="HAMAP" id="MF_00054_B">
    <property type="entry name" value="EF_G_EF_2_B"/>
    <property type="match status" value="1"/>
</dbReference>
<comment type="similarity">
    <text evidence="2">Belongs to the TRAFAC class translation factor GTPase superfamily. Classic translation factor GTPase family. EF-G/EF-2 subfamily.</text>
</comment>
<dbReference type="InterPro" id="IPR000795">
    <property type="entry name" value="T_Tr_GTP-bd_dom"/>
</dbReference>
<dbReference type="GO" id="GO:0003746">
    <property type="term" value="F:translation elongation factor activity"/>
    <property type="evidence" value="ECO:0007669"/>
    <property type="project" value="UniProtKB-UniRule"/>
</dbReference>
<comment type="pathway">
    <text evidence="8">Protein biosynthesis; polypeptide chain elongation.</text>
</comment>
<evidence type="ECO:0000256" key="2">
    <source>
        <dbReference type="ARBA" id="ARBA00005870"/>
    </source>
</evidence>
<dbReference type="FunFam" id="2.40.30.10:FF:000022">
    <property type="entry name" value="Elongation factor G, mitochondrial"/>
    <property type="match status" value="1"/>
</dbReference>
<dbReference type="SMART" id="SM00889">
    <property type="entry name" value="EFG_IV"/>
    <property type="match status" value="1"/>
</dbReference>
<dbReference type="EMBL" id="CM029044">
    <property type="protein sequence ID" value="KAG2606158.1"/>
    <property type="molecule type" value="Genomic_DNA"/>
</dbReference>
<dbReference type="FunFam" id="3.30.70.240:FF:000001">
    <property type="entry name" value="Elongation factor G"/>
    <property type="match status" value="1"/>
</dbReference>
<comment type="function">
    <text evidence="8">Mitochondrial GTPase that catalyzes the GTP-dependent ribosomal translocation step during translation elongation. During this step, the ribosome changes from the pre-translocational (PRE) to the post-translocational (POST) state as the newly formed A-site-bound peptidyl-tRNA and P-site-bound deacylated tRNA move to the P and E sites, respectively. Catalyzes the coordinated movement of the two tRNA molecules, the mRNA and conformational changes in the ribosome.</text>
</comment>
<dbReference type="InterPro" id="IPR005517">
    <property type="entry name" value="Transl_elong_EFG/EF2_IV"/>
</dbReference>
<dbReference type="CDD" id="cd16262">
    <property type="entry name" value="EFG_III"/>
    <property type="match status" value="1"/>
</dbReference>
<evidence type="ECO:0000313" key="11">
    <source>
        <dbReference type="Proteomes" id="UP000823388"/>
    </source>
</evidence>
<dbReference type="SUPFAM" id="SSF52540">
    <property type="entry name" value="P-loop containing nucleoside triphosphate hydrolases"/>
    <property type="match status" value="1"/>
</dbReference>
<dbReference type="GO" id="GO:0005525">
    <property type="term" value="F:GTP binding"/>
    <property type="evidence" value="ECO:0007669"/>
    <property type="project" value="UniProtKB-UniRule"/>
</dbReference>
<dbReference type="FunFam" id="3.30.230.10:FF:000003">
    <property type="entry name" value="Elongation factor G"/>
    <property type="match status" value="1"/>
</dbReference>
<dbReference type="FunFam" id="3.30.70.870:FF:000001">
    <property type="entry name" value="Elongation factor G"/>
    <property type="match status" value="1"/>
</dbReference>
<comment type="subcellular location">
    <subcellularLocation>
        <location evidence="1 8">Mitochondrion</location>
    </subcellularLocation>
</comment>
<keyword evidence="11" id="KW-1185">Reference proteome</keyword>
<accession>A0A8T0T990</accession>
<dbReference type="PRINTS" id="PR00315">
    <property type="entry name" value="ELONGATNFCT"/>
</dbReference>
<comment type="caution">
    <text evidence="10">The sequence shown here is derived from an EMBL/GenBank/DDBJ whole genome shotgun (WGS) entry which is preliminary data.</text>
</comment>
<evidence type="ECO:0000256" key="6">
    <source>
        <dbReference type="ARBA" id="ARBA00023128"/>
    </source>
</evidence>
<evidence type="ECO:0000259" key="9">
    <source>
        <dbReference type="PROSITE" id="PS51722"/>
    </source>
</evidence>
<dbReference type="GO" id="GO:0005739">
    <property type="term" value="C:mitochondrion"/>
    <property type="evidence" value="ECO:0007669"/>
    <property type="project" value="UniProtKB-SubCell"/>
</dbReference>
<name>A0A8T0T990_PANVG</name>
<dbReference type="InterPro" id="IPR004540">
    <property type="entry name" value="Transl_elong_EFG/EF2"/>
</dbReference>
<dbReference type="Pfam" id="PF00679">
    <property type="entry name" value="EFG_C"/>
    <property type="match status" value="1"/>
</dbReference>
<comment type="similarity">
    <text evidence="8">Belongs to the GTP-binding elongation factor family. EF-G/EF-2 subfamily.</text>
</comment>
<feature type="binding site" evidence="8">
    <location>
        <begin position="76"/>
        <end position="83"/>
    </location>
    <ligand>
        <name>GTP</name>
        <dbReference type="ChEBI" id="CHEBI:37565"/>
    </ligand>
</feature>
<dbReference type="SMART" id="SM00838">
    <property type="entry name" value="EFG_C"/>
    <property type="match status" value="1"/>
</dbReference>
<dbReference type="GO" id="GO:0003924">
    <property type="term" value="F:GTPase activity"/>
    <property type="evidence" value="ECO:0007669"/>
    <property type="project" value="UniProtKB-UniRule"/>
</dbReference>
<dbReference type="Gene3D" id="3.30.230.10">
    <property type="match status" value="1"/>
</dbReference>
<dbReference type="Proteomes" id="UP000823388">
    <property type="component" value="Chromosome 4N"/>
</dbReference>
<dbReference type="Pfam" id="PF14492">
    <property type="entry name" value="EFG_III"/>
    <property type="match status" value="1"/>
</dbReference>
<evidence type="ECO:0000256" key="7">
    <source>
        <dbReference type="ARBA" id="ARBA00023134"/>
    </source>
</evidence>
<dbReference type="AlphaFoldDB" id="A0A8T0T990"/>
<dbReference type="InterPro" id="IPR000640">
    <property type="entry name" value="EFG_V-like"/>
</dbReference>
<dbReference type="NCBIfam" id="TIGR00231">
    <property type="entry name" value="small_GTP"/>
    <property type="match status" value="1"/>
</dbReference>
<dbReference type="Gene3D" id="3.30.70.240">
    <property type="match status" value="1"/>
</dbReference>
<evidence type="ECO:0000256" key="4">
    <source>
        <dbReference type="ARBA" id="ARBA00022768"/>
    </source>
</evidence>
<dbReference type="Gene3D" id="3.40.50.300">
    <property type="entry name" value="P-loop containing nucleotide triphosphate hydrolases"/>
    <property type="match status" value="1"/>
</dbReference>
<dbReference type="CDD" id="cd01886">
    <property type="entry name" value="EF-G"/>
    <property type="match status" value="1"/>
</dbReference>
<feature type="binding site" evidence="8">
    <location>
        <begin position="197"/>
        <end position="200"/>
    </location>
    <ligand>
        <name>GTP</name>
        <dbReference type="ChEBI" id="CHEBI:37565"/>
    </ligand>
</feature>
<dbReference type="GO" id="GO:0070125">
    <property type="term" value="P:mitochondrial translational elongation"/>
    <property type="evidence" value="ECO:0007669"/>
    <property type="project" value="UniProtKB-UniRule"/>
</dbReference>
<dbReference type="PROSITE" id="PS51722">
    <property type="entry name" value="G_TR_2"/>
    <property type="match status" value="1"/>
</dbReference>
<dbReference type="PANTHER" id="PTHR43636">
    <property type="entry name" value="ELONGATION FACTOR G, MITOCHONDRIAL"/>
    <property type="match status" value="1"/>
</dbReference>
<keyword evidence="6 8" id="KW-0496">Mitochondrion</keyword>
<keyword evidence="4 8" id="KW-0251">Elongation factor</keyword>
<dbReference type="InterPro" id="IPR014721">
    <property type="entry name" value="Ribsml_uS5_D2-typ_fold_subgr"/>
</dbReference>
<dbReference type="Gene3D" id="2.40.30.10">
    <property type="entry name" value="Translation factors"/>
    <property type="match status" value="1"/>
</dbReference>
<keyword evidence="7 8" id="KW-0342">GTP-binding</keyword>
<gene>
    <name evidence="10" type="ORF">PVAP13_4NG175500</name>
</gene>
<feature type="binding site" evidence="8">
    <location>
        <begin position="143"/>
        <end position="147"/>
    </location>
    <ligand>
        <name>GTP</name>
        <dbReference type="ChEBI" id="CHEBI:37565"/>
    </ligand>
</feature>
<dbReference type="InterPro" id="IPR047872">
    <property type="entry name" value="EFG_IV"/>
</dbReference>
<dbReference type="Pfam" id="PF03764">
    <property type="entry name" value="EFG_IV"/>
    <property type="match status" value="1"/>
</dbReference>
<feature type="domain" description="Tr-type G" evidence="9">
    <location>
        <begin position="67"/>
        <end position="345"/>
    </location>
</feature>
<evidence type="ECO:0000256" key="5">
    <source>
        <dbReference type="ARBA" id="ARBA00022917"/>
    </source>
</evidence>
<dbReference type="InterPro" id="IPR035647">
    <property type="entry name" value="EFG_III/V"/>
</dbReference>
<protein>
    <recommendedName>
        <fullName evidence="8">Elongation factor G, mitochondrial</fullName>
        <shortName evidence="8">EF-Gmt</shortName>
    </recommendedName>
    <alternativeName>
        <fullName evidence="8">Elongation factor G 1, mitochondrial</fullName>
        <shortName evidence="8">mEF-G 1</shortName>
    </alternativeName>
    <alternativeName>
        <fullName evidence="8">Elongation factor G1</fullName>
    </alternativeName>
</protein>
<dbReference type="Pfam" id="PF00009">
    <property type="entry name" value="GTP_EFTU"/>
    <property type="match status" value="1"/>
</dbReference>
<evidence type="ECO:0000313" key="10">
    <source>
        <dbReference type="EMBL" id="KAG2606158.1"/>
    </source>
</evidence>
<proteinExistence type="inferred from homology"/>
<dbReference type="InterPro" id="IPR041095">
    <property type="entry name" value="EFG_II"/>
</dbReference>
<dbReference type="SUPFAM" id="SSF54211">
    <property type="entry name" value="Ribosomal protein S5 domain 2-like"/>
    <property type="match status" value="1"/>
</dbReference>
<dbReference type="InterPro" id="IPR031157">
    <property type="entry name" value="G_TR_CS"/>
</dbReference>
<reference evidence="10" key="1">
    <citation type="submission" date="2020-05" db="EMBL/GenBank/DDBJ databases">
        <title>WGS assembly of Panicum virgatum.</title>
        <authorList>
            <person name="Lovell J.T."/>
            <person name="Jenkins J."/>
            <person name="Shu S."/>
            <person name="Juenger T.E."/>
            <person name="Schmutz J."/>
        </authorList>
    </citation>
    <scope>NUCLEOTIDE SEQUENCE</scope>
    <source>
        <strain evidence="10">AP13</strain>
    </source>
</reference>
<dbReference type="InterPro" id="IPR005225">
    <property type="entry name" value="Small_GTP-bd"/>
</dbReference>
<dbReference type="SUPFAM" id="SSF50447">
    <property type="entry name" value="Translation proteins"/>
    <property type="match status" value="1"/>
</dbReference>
<dbReference type="InterPro" id="IPR027417">
    <property type="entry name" value="P-loop_NTPase"/>
</dbReference>
<keyword evidence="5 8" id="KW-0648">Protein biosynthesis</keyword>
<dbReference type="InterPro" id="IPR009000">
    <property type="entry name" value="Transl_B-barrel_sf"/>
</dbReference>
<dbReference type="Gene3D" id="3.30.70.870">
    <property type="entry name" value="Elongation Factor G (Translational Gtpase), domain 3"/>
    <property type="match status" value="1"/>
</dbReference>
<dbReference type="FunFam" id="3.40.50.300:FF:000558">
    <property type="entry name" value="Elongation factor G, mitochondrial"/>
    <property type="match status" value="1"/>
</dbReference>
<organism evidence="10 11">
    <name type="scientific">Panicum virgatum</name>
    <name type="common">Blackwell switchgrass</name>
    <dbReference type="NCBI Taxonomy" id="38727"/>
    <lineage>
        <taxon>Eukaryota</taxon>
        <taxon>Viridiplantae</taxon>
        <taxon>Streptophyta</taxon>
        <taxon>Embryophyta</taxon>
        <taxon>Tracheophyta</taxon>
        <taxon>Spermatophyta</taxon>
        <taxon>Magnoliopsida</taxon>
        <taxon>Liliopsida</taxon>
        <taxon>Poales</taxon>
        <taxon>Poaceae</taxon>
        <taxon>PACMAD clade</taxon>
        <taxon>Panicoideae</taxon>
        <taxon>Panicodae</taxon>
        <taxon>Paniceae</taxon>
        <taxon>Panicinae</taxon>
        <taxon>Panicum</taxon>
        <taxon>Panicum sect. Hiantes</taxon>
    </lineage>
</organism>
<sequence length="701" mass="77995">MAMARRSGSHLLSSFRPFSLLLQPPLADAPSPAASAAVASARRALSSASALRARDEKDAARWRESMDRMRNIGISAHIDSGKTTLTERVLYYTGRIHEIHEVRGRDGVGAKMDSMDLEREKGITIQSAATYCTWKGYQVNIIDTPGHVDFTIEVERALRVLDGAILVLCSVGGVQSQSITVDRQMRRYEIPRVAFINKLDRMGADPWKVLNQARSKLRHHNAAVQVPIGLEEEFEGLVDLVEMKAYKFEGSSGQNVTAYDVPSNMADLVNEKRRELIEVVSEVDDQLAEAFLNDEPITANQLKAAIRRATVARKFIPVYMGSAFKNKGVQPLLDGVLDYLPCPLEVDNYALDQNNSEEKVLLAGTPAEPLVALAFKLEEGRFGQLTYLRIYDGVIRKGDFIYNVNTGKKIKVPRLVRMHSNEMEFSKALNRFQKEDPTFRVGLDPESGQTIISGMGELHLDIYVERIKREYKVDAKVGKPRVNFRETITQRAEFDYLHKKQSGGQGQYGRVCGYVEPLPSGSGGKFEFDNMIIGQAIPSNFIPAIEKGFREACNSGSLIGHPVENIRIVLTDGASHQVDSSELAFKLAAIYAFRQCYTAAKPVILEPVMKVELKFPTEFQGTVTGDMNKRKGIIVGNEQEGDDTIVVCHVPLNNMFGYATAIRSVTQGKGEFTMEYLEHNIVSQDVQMQLVNSYKAAKGTE</sequence>
<dbReference type="PROSITE" id="PS00301">
    <property type="entry name" value="G_TR_1"/>
    <property type="match status" value="1"/>
</dbReference>